<dbReference type="VEuPathDB" id="FungiDB:ASPSYDRAFT_84003"/>
<sequence>MGLHILVVGGGIAGLATALALRRAGHKVQVFEESQLEYENTVGSVVHLGPKSNDLLRSWGYDGPKARGVLVRDIDEFDTDGSLREKPENTQPQGWMYYERSSLHKSLWNAAVSPTGPGQPVEISLGTRVEAATEAAQITLNDGTTVQGDVVIGADGLHSTVRKSVFKSENINGTARVTVHFSVPTSHSAPSSSSSSVIRRFHDQPERYEKWLVDNLQLNVYRVEPERLLFDCTIAIHGHAHITGSYIKQEILQALESGHPEFTRLISAVEPSDIHFWTQPSLHRVDEWIFKHLVLVGDAAHPFFPYELPGTSQALNDAAALAAELSLDVSVDEVEERLRSWEGPRKDRVRVIQQSERGLH</sequence>
<dbReference type="OrthoDB" id="40579at2759"/>
<dbReference type="GeneID" id="63767365"/>
<dbReference type="Proteomes" id="UP000184356">
    <property type="component" value="Unassembled WGS sequence"/>
</dbReference>
<protein>
    <recommendedName>
        <fullName evidence="6">FAD-binding domain-containing protein</fullName>
    </recommendedName>
</protein>
<keyword evidence="8" id="KW-1185">Reference proteome</keyword>
<dbReference type="AlphaFoldDB" id="A0A1L9TX11"/>
<accession>A0A1L9TX11</accession>
<keyword evidence="3" id="KW-0274">FAD</keyword>
<dbReference type="Gene3D" id="3.50.50.60">
    <property type="entry name" value="FAD/NAD(P)-binding domain"/>
    <property type="match status" value="1"/>
</dbReference>
<evidence type="ECO:0000259" key="6">
    <source>
        <dbReference type="Pfam" id="PF01494"/>
    </source>
</evidence>
<dbReference type="GO" id="GO:0004497">
    <property type="term" value="F:monooxygenase activity"/>
    <property type="evidence" value="ECO:0007669"/>
    <property type="project" value="UniProtKB-KW"/>
</dbReference>
<evidence type="ECO:0000313" key="8">
    <source>
        <dbReference type="Proteomes" id="UP000184356"/>
    </source>
</evidence>
<dbReference type="InterPro" id="IPR050493">
    <property type="entry name" value="FAD-dep_Monooxygenase_BioMet"/>
</dbReference>
<evidence type="ECO:0000256" key="5">
    <source>
        <dbReference type="ARBA" id="ARBA00023033"/>
    </source>
</evidence>
<keyword evidence="2" id="KW-0285">Flavoprotein</keyword>
<dbReference type="SUPFAM" id="SSF51905">
    <property type="entry name" value="FAD/NAD(P)-binding domain"/>
    <property type="match status" value="1"/>
</dbReference>
<evidence type="ECO:0000256" key="4">
    <source>
        <dbReference type="ARBA" id="ARBA00023002"/>
    </source>
</evidence>
<dbReference type="InterPro" id="IPR036188">
    <property type="entry name" value="FAD/NAD-bd_sf"/>
</dbReference>
<dbReference type="RefSeq" id="XP_040707773.1">
    <property type="nucleotide sequence ID" value="XM_040851292.1"/>
</dbReference>
<evidence type="ECO:0000313" key="7">
    <source>
        <dbReference type="EMBL" id="OJJ63967.1"/>
    </source>
</evidence>
<evidence type="ECO:0000256" key="2">
    <source>
        <dbReference type="ARBA" id="ARBA00022630"/>
    </source>
</evidence>
<organism evidence="7 8">
    <name type="scientific">Aspergillus sydowii CBS 593.65</name>
    <dbReference type="NCBI Taxonomy" id="1036612"/>
    <lineage>
        <taxon>Eukaryota</taxon>
        <taxon>Fungi</taxon>
        <taxon>Dikarya</taxon>
        <taxon>Ascomycota</taxon>
        <taxon>Pezizomycotina</taxon>
        <taxon>Eurotiomycetes</taxon>
        <taxon>Eurotiomycetidae</taxon>
        <taxon>Eurotiales</taxon>
        <taxon>Aspergillaceae</taxon>
        <taxon>Aspergillus</taxon>
        <taxon>Aspergillus subgen. Nidulantes</taxon>
    </lineage>
</organism>
<dbReference type="STRING" id="1036612.A0A1L9TX11"/>
<dbReference type="InterPro" id="IPR002938">
    <property type="entry name" value="FAD-bd"/>
</dbReference>
<name>A0A1L9TX11_9EURO</name>
<keyword evidence="5" id="KW-0503">Monooxygenase</keyword>
<dbReference type="PANTHER" id="PTHR13789:SF261">
    <property type="entry name" value="HYDROXYLASE, PUTATIVE (AFU_ORTHOLOGUE AFUA_7G00590)-RELATED"/>
    <property type="match status" value="1"/>
</dbReference>
<dbReference type="Pfam" id="PF01494">
    <property type="entry name" value="FAD_binding_3"/>
    <property type="match status" value="1"/>
</dbReference>
<dbReference type="PANTHER" id="PTHR13789">
    <property type="entry name" value="MONOOXYGENASE"/>
    <property type="match status" value="1"/>
</dbReference>
<dbReference type="EMBL" id="KV878582">
    <property type="protein sequence ID" value="OJJ63967.1"/>
    <property type="molecule type" value="Genomic_DNA"/>
</dbReference>
<evidence type="ECO:0000256" key="3">
    <source>
        <dbReference type="ARBA" id="ARBA00022827"/>
    </source>
</evidence>
<comment type="similarity">
    <text evidence="1">Belongs to the paxM FAD-dependent monooxygenase family.</text>
</comment>
<dbReference type="PRINTS" id="PR00420">
    <property type="entry name" value="RNGMNOXGNASE"/>
</dbReference>
<dbReference type="GO" id="GO:0071949">
    <property type="term" value="F:FAD binding"/>
    <property type="evidence" value="ECO:0007669"/>
    <property type="project" value="InterPro"/>
</dbReference>
<evidence type="ECO:0000256" key="1">
    <source>
        <dbReference type="ARBA" id="ARBA00007992"/>
    </source>
</evidence>
<gene>
    <name evidence="7" type="ORF">ASPSYDRAFT_84003</name>
</gene>
<reference evidence="8" key="1">
    <citation type="journal article" date="2017" name="Genome Biol.">
        <title>Comparative genomics reveals high biological diversity and specific adaptations in the industrially and medically important fungal genus Aspergillus.</title>
        <authorList>
            <person name="de Vries R.P."/>
            <person name="Riley R."/>
            <person name="Wiebenga A."/>
            <person name="Aguilar-Osorio G."/>
            <person name="Amillis S."/>
            <person name="Uchima C.A."/>
            <person name="Anderluh G."/>
            <person name="Asadollahi M."/>
            <person name="Askin M."/>
            <person name="Barry K."/>
            <person name="Battaglia E."/>
            <person name="Bayram O."/>
            <person name="Benocci T."/>
            <person name="Braus-Stromeyer S.A."/>
            <person name="Caldana C."/>
            <person name="Canovas D."/>
            <person name="Cerqueira G.C."/>
            <person name="Chen F."/>
            <person name="Chen W."/>
            <person name="Choi C."/>
            <person name="Clum A."/>
            <person name="Dos Santos R.A."/>
            <person name="Damasio A.R."/>
            <person name="Diallinas G."/>
            <person name="Emri T."/>
            <person name="Fekete E."/>
            <person name="Flipphi M."/>
            <person name="Freyberg S."/>
            <person name="Gallo A."/>
            <person name="Gournas C."/>
            <person name="Habgood R."/>
            <person name="Hainaut M."/>
            <person name="Harispe M.L."/>
            <person name="Henrissat B."/>
            <person name="Hilden K.S."/>
            <person name="Hope R."/>
            <person name="Hossain A."/>
            <person name="Karabika E."/>
            <person name="Karaffa L."/>
            <person name="Karanyi Z."/>
            <person name="Krasevec N."/>
            <person name="Kuo A."/>
            <person name="Kusch H."/>
            <person name="LaButti K."/>
            <person name="Lagendijk E.L."/>
            <person name="Lapidus A."/>
            <person name="Levasseur A."/>
            <person name="Lindquist E."/>
            <person name="Lipzen A."/>
            <person name="Logrieco A.F."/>
            <person name="MacCabe A."/>
            <person name="Maekelae M.R."/>
            <person name="Malavazi I."/>
            <person name="Melin P."/>
            <person name="Meyer V."/>
            <person name="Mielnichuk N."/>
            <person name="Miskei M."/>
            <person name="Molnar A.P."/>
            <person name="Mule G."/>
            <person name="Ngan C.Y."/>
            <person name="Orejas M."/>
            <person name="Orosz E."/>
            <person name="Ouedraogo J.P."/>
            <person name="Overkamp K.M."/>
            <person name="Park H.-S."/>
            <person name="Perrone G."/>
            <person name="Piumi F."/>
            <person name="Punt P.J."/>
            <person name="Ram A.F."/>
            <person name="Ramon A."/>
            <person name="Rauscher S."/>
            <person name="Record E."/>
            <person name="Riano-Pachon D.M."/>
            <person name="Robert V."/>
            <person name="Roehrig J."/>
            <person name="Ruller R."/>
            <person name="Salamov A."/>
            <person name="Salih N.S."/>
            <person name="Samson R.A."/>
            <person name="Sandor E."/>
            <person name="Sanguinetti M."/>
            <person name="Schuetze T."/>
            <person name="Sepcic K."/>
            <person name="Shelest E."/>
            <person name="Sherlock G."/>
            <person name="Sophianopoulou V."/>
            <person name="Squina F.M."/>
            <person name="Sun H."/>
            <person name="Susca A."/>
            <person name="Todd R.B."/>
            <person name="Tsang A."/>
            <person name="Unkles S.E."/>
            <person name="van de Wiele N."/>
            <person name="van Rossen-Uffink D."/>
            <person name="Oliveira J.V."/>
            <person name="Vesth T.C."/>
            <person name="Visser J."/>
            <person name="Yu J.-H."/>
            <person name="Zhou M."/>
            <person name="Andersen M.R."/>
            <person name="Archer D.B."/>
            <person name="Baker S.E."/>
            <person name="Benoit I."/>
            <person name="Brakhage A.A."/>
            <person name="Braus G.H."/>
            <person name="Fischer R."/>
            <person name="Frisvad J.C."/>
            <person name="Goldman G.H."/>
            <person name="Houbraken J."/>
            <person name="Oakley B."/>
            <person name="Pocsi I."/>
            <person name="Scazzocchio C."/>
            <person name="Seiboth B."/>
            <person name="vanKuyk P.A."/>
            <person name="Wortman J."/>
            <person name="Dyer P.S."/>
            <person name="Grigoriev I.V."/>
        </authorList>
    </citation>
    <scope>NUCLEOTIDE SEQUENCE [LARGE SCALE GENOMIC DNA]</scope>
    <source>
        <strain evidence="8">CBS 593.65</strain>
    </source>
</reference>
<feature type="domain" description="FAD-binding" evidence="6">
    <location>
        <begin position="5"/>
        <end position="350"/>
    </location>
</feature>
<keyword evidence="4" id="KW-0560">Oxidoreductase</keyword>
<proteinExistence type="inferred from homology"/>